<dbReference type="InterPro" id="IPR052172">
    <property type="entry name" value="UxaA_altronate/galactarate_dh"/>
</dbReference>
<dbReference type="RefSeq" id="WP_261380540.1">
    <property type="nucleotide sequence ID" value="NZ_VIVN01000001.1"/>
</dbReference>
<dbReference type="Pfam" id="PF04295">
    <property type="entry name" value="GD_AH_second"/>
    <property type="match status" value="1"/>
</dbReference>
<accession>A0A561DYJ4</accession>
<dbReference type="InterPro" id="IPR007392">
    <property type="entry name" value="GD_AH_second"/>
</dbReference>
<name>A0A561DYJ4_9BACI</name>
<evidence type="ECO:0000313" key="5">
    <source>
        <dbReference type="Proteomes" id="UP000319671"/>
    </source>
</evidence>
<dbReference type="Pfam" id="PF08666">
    <property type="entry name" value="SAF"/>
    <property type="match status" value="1"/>
</dbReference>
<organism evidence="4 5">
    <name type="scientific">Neobacillus bataviensis</name>
    <dbReference type="NCBI Taxonomy" id="220685"/>
    <lineage>
        <taxon>Bacteria</taxon>
        <taxon>Bacillati</taxon>
        <taxon>Bacillota</taxon>
        <taxon>Bacilli</taxon>
        <taxon>Bacillales</taxon>
        <taxon>Bacillaceae</taxon>
        <taxon>Neobacillus</taxon>
    </lineage>
</organism>
<feature type="domain" description="SAF" evidence="3">
    <location>
        <begin position="11"/>
        <end position="82"/>
    </location>
</feature>
<dbReference type="InterPro" id="IPR044144">
    <property type="entry name" value="SAF_UxaA/GarD"/>
</dbReference>
<keyword evidence="5" id="KW-1185">Reference proteome</keyword>
<dbReference type="GO" id="GO:0019698">
    <property type="term" value="P:D-galacturonate catabolic process"/>
    <property type="evidence" value="ECO:0007669"/>
    <property type="project" value="TreeGrafter"/>
</dbReference>
<comment type="caution">
    <text evidence="4">The sequence shown here is derived from an EMBL/GenBank/DDBJ whole genome shotgun (WGS) entry which is preliminary data.</text>
</comment>
<proteinExistence type="inferred from homology"/>
<dbReference type="PANTHER" id="PTHR30536">
    <property type="entry name" value="ALTRONATE/GALACTARATE DEHYDRATASE"/>
    <property type="match status" value="1"/>
</dbReference>
<dbReference type="InterPro" id="IPR013974">
    <property type="entry name" value="SAF"/>
</dbReference>
<dbReference type="SMART" id="SM00858">
    <property type="entry name" value="SAF"/>
    <property type="match status" value="1"/>
</dbReference>
<dbReference type="GO" id="GO:0016829">
    <property type="term" value="F:lyase activity"/>
    <property type="evidence" value="ECO:0007669"/>
    <property type="project" value="UniProtKB-KW"/>
</dbReference>
<evidence type="ECO:0000313" key="4">
    <source>
        <dbReference type="EMBL" id="TWE08438.1"/>
    </source>
</evidence>
<gene>
    <name evidence="4" type="ORF">FB550_101461</name>
</gene>
<dbReference type="EMBL" id="VIVN01000001">
    <property type="protein sequence ID" value="TWE08438.1"/>
    <property type="molecule type" value="Genomic_DNA"/>
</dbReference>
<dbReference type="InterPro" id="IPR048332">
    <property type="entry name" value="GD_AH_C"/>
</dbReference>
<evidence type="ECO:0000256" key="2">
    <source>
        <dbReference type="ARBA" id="ARBA00023239"/>
    </source>
</evidence>
<reference evidence="4 5" key="1">
    <citation type="submission" date="2019-06" db="EMBL/GenBank/DDBJ databases">
        <title>Sorghum-associated microbial communities from plants grown in Nebraska, USA.</title>
        <authorList>
            <person name="Schachtman D."/>
        </authorList>
    </citation>
    <scope>NUCLEOTIDE SEQUENCE [LARGE SCALE GENOMIC DNA]</scope>
    <source>
        <strain evidence="4 5">2482</strain>
    </source>
</reference>
<keyword evidence="2" id="KW-0456">Lyase</keyword>
<dbReference type="Pfam" id="PF20629">
    <property type="entry name" value="GD_AH_C"/>
    <property type="match status" value="1"/>
</dbReference>
<evidence type="ECO:0000259" key="3">
    <source>
        <dbReference type="SMART" id="SM00858"/>
    </source>
</evidence>
<dbReference type="Proteomes" id="UP000319671">
    <property type="component" value="Unassembled WGS sequence"/>
</dbReference>
<evidence type="ECO:0000256" key="1">
    <source>
        <dbReference type="ARBA" id="ARBA00010986"/>
    </source>
</evidence>
<dbReference type="AlphaFoldDB" id="A0A561DYJ4"/>
<comment type="similarity">
    <text evidence="1">Belongs to the UxaA family.</text>
</comment>
<dbReference type="CDD" id="cd11613">
    <property type="entry name" value="SAF_AH_GD"/>
    <property type="match status" value="1"/>
</dbReference>
<sequence>MKDFLQINEKDNIILALKDLKKGEQLNVNGITIRLKEDIYRGHKVAIYNIQENENIVKYGYPIGHAVTQIIAGEHVHTHNTKTNLSGTEEYQYNPNQTEVSYRLEERTFKGYRRADGAVGIRNELWIVPTVGCVNGIAEKIIKRFEKHIGDISPFDNVLVLKHSYGCSQLGDDHENTKQILLNAVNHPNAGGVLVLGLGCENNELPEFKKSLGDVNEDRIKFLVSQAVTDEIEEGFKLVMEIYENAKEDKREDIPLSELKIGLKCGGSDGFSGITANPLLGRFSDYLIAQGGTTVLTEVPEMFGAETILMERAENVEVFHKVVDLINDFKGYFLQHNQPVYENPSPGNKAGGITTLEDKSLGCTQKAGSSTVVDVLKYGEVLKTKGLNLLSAPGNDLIASTALAAAGCHMVLFTTGRGTPFGTFVPTMKISTNTQIYETKPHWIDFNAGILLEDKVSSEQVLNDFVNYIIEVASGEFVNNEKNDFREISIFKSGVTL</sequence>
<dbReference type="Gene3D" id="2.30.130.110">
    <property type="match status" value="1"/>
</dbReference>
<protein>
    <submittedName>
        <fullName evidence="4">D-altronate dehydratase</fullName>
    </submittedName>
</protein>
<dbReference type="PANTHER" id="PTHR30536:SF5">
    <property type="entry name" value="ALTRONATE DEHYDRATASE"/>
    <property type="match status" value="1"/>
</dbReference>